<dbReference type="Pfam" id="PF02538">
    <property type="entry name" value="Hydantoinase_B"/>
    <property type="match status" value="1"/>
</dbReference>
<proteinExistence type="predicted"/>
<evidence type="ECO:0000256" key="1">
    <source>
        <dbReference type="SAM" id="MobiDB-lite"/>
    </source>
</evidence>
<dbReference type="InterPro" id="IPR003692">
    <property type="entry name" value="Hydantoinase_B"/>
</dbReference>
<protein>
    <submittedName>
        <fullName evidence="3">Uncharacterized protein MJ0963</fullName>
    </submittedName>
</protein>
<accession>A0AA35SEX5</accession>
<sequence length="210" mass="22637">MLQTTDPVTREIIKNALMSAADTMALTVVRTARSAVIKHGMDFSTSLFNAEGQQVAQGLTLPPHLGSMAPALEGVMNAFGDDVLPGDIFANNDPYEGASHLPDIFLFKPIFRERRADRLELLHRAHQTDIGGRVAGGNACDNTEIFQEGLILPPLKLYEEGELNKAVWRILEKNVRVPDKVLGDVQALSPPSASASATCSASSTITASKR</sequence>
<keyword evidence="4" id="KW-1185">Reference proteome</keyword>
<feature type="region of interest" description="Disordered" evidence="1">
    <location>
        <begin position="191"/>
        <end position="210"/>
    </location>
</feature>
<dbReference type="Proteomes" id="UP001174909">
    <property type="component" value="Unassembled WGS sequence"/>
</dbReference>
<name>A0AA35SEX5_GEOBA</name>
<evidence type="ECO:0000313" key="4">
    <source>
        <dbReference type="Proteomes" id="UP001174909"/>
    </source>
</evidence>
<reference evidence="3" key="1">
    <citation type="submission" date="2023-03" db="EMBL/GenBank/DDBJ databases">
        <authorList>
            <person name="Steffen K."/>
            <person name="Cardenas P."/>
        </authorList>
    </citation>
    <scope>NUCLEOTIDE SEQUENCE</scope>
</reference>
<evidence type="ECO:0000259" key="2">
    <source>
        <dbReference type="Pfam" id="PF02538"/>
    </source>
</evidence>
<feature type="domain" description="Hydantoinase B/oxoprolinase" evidence="2">
    <location>
        <begin position="6"/>
        <end position="188"/>
    </location>
</feature>
<dbReference type="EMBL" id="CASHTH010002368">
    <property type="protein sequence ID" value="CAI8028845.1"/>
    <property type="molecule type" value="Genomic_DNA"/>
</dbReference>
<gene>
    <name evidence="3" type="ORF">GBAR_LOCUS16396</name>
</gene>
<comment type="caution">
    <text evidence="3">The sequence shown here is derived from an EMBL/GenBank/DDBJ whole genome shotgun (WGS) entry which is preliminary data.</text>
</comment>
<dbReference type="PANTHER" id="PTHR11365:SF23">
    <property type="entry name" value="HYPOTHETICAL 5-OXOPROLINASE (EUROFUNG)-RELATED"/>
    <property type="match status" value="1"/>
</dbReference>
<organism evidence="3 4">
    <name type="scientific">Geodia barretti</name>
    <name type="common">Barrett's horny sponge</name>
    <dbReference type="NCBI Taxonomy" id="519541"/>
    <lineage>
        <taxon>Eukaryota</taxon>
        <taxon>Metazoa</taxon>
        <taxon>Porifera</taxon>
        <taxon>Demospongiae</taxon>
        <taxon>Heteroscleromorpha</taxon>
        <taxon>Tetractinellida</taxon>
        <taxon>Astrophorina</taxon>
        <taxon>Geodiidae</taxon>
        <taxon>Geodia</taxon>
    </lineage>
</organism>
<dbReference type="AlphaFoldDB" id="A0AA35SEX5"/>
<dbReference type="PANTHER" id="PTHR11365">
    <property type="entry name" value="5-OXOPROLINASE RELATED"/>
    <property type="match status" value="1"/>
</dbReference>
<dbReference type="InterPro" id="IPR045079">
    <property type="entry name" value="Oxoprolinase-like"/>
</dbReference>
<dbReference type="GO" id="GO:0017168">
    <property type="term" value="F:5-oxoprolinase (ATP-hydrolyzing) activity"/>
    <property type="evidence" value="ECO:0007669"/>
    <property type="project" value="TreeGrafter"/>
</dbReference>
<dbReference type="GO" id="GO:0006749">
    <property type="term" value="P:glutathione metabolic process"/>
    <property type="evidence" value="ECO:0007669"/>
    <property type="project" value="TreeGrafter"/>
</dbReference>
<evidence type="ECO:0000313" key="3">
    <source>
        <dbReference type="EMBL" id="CAI8028845.1"/>
    </source>
</evidence>
<dbReference type="GO" id="GO:0005829">
    <property type="term" value="C:cytosol"/>
    <property type="evidence" value="ECO:0007669"/>
    <property type="project" value="TreeGrafter"/>
</dbReference>